<sequence>MHIKSRTGILPGCIGFVDGTLFPLESKPMLYGEDYYSRKGNHAISALIVCDDLKCIRYCNVGFPRAAQNQRVASNSNILLAPNDYFDGNEYIVGDSTYTPNVRIVPCHKKVAKDNFKEITKFLTKFCHRRELLCRFQSPKSLRYNLDSADTMKKIIKHTCMIFHNLCIKDQIPSEWIHSEQDDTRNENNVDTVSDIHHIETVLRSGKARHEALLDKLLRE</sequence>
<organism evidence="4 5">
    <name type="scientific">Thraustotheca clavata</name>
    <dbReference type="NCBI Taxonomy" id="74557"/>
    <lineage>
        <taxon>Eukaryota</taxon>
        <taxon>Sar</taxon>
        <taxon>Stramenopiles</taxon>
        <taxon>Oomycota</taxon>
        <taxon>Saprolegniomycetes</taxon>
        <taxon>Saprolegniales</taxon>
        <taxon>Achlyaceae</taxon>
        <taxon>Thraustotheca</taxon>
    </lineage>
</organism>
<dbReference type="OrthoDB" id="79099at2759"/>
<reference evidence="4 5" key="1">
    <citation type="journal article" date="2014" name="Genome Biol. Evol.">
        <title>The secreted proteins of Achlya hypogyna and Thraustotheca clavata identify the ancestral oomycete secretome and reveal gene acquisitions by horizontal gene transfer.</title>
        <authorList>
            <person name="Misner I."/>
            <person name="Blouin N."/>
            <person name="Leonard G."/>
            <person name="Richards T.A."/>
            <person name="Lane C.E."/>
        </authorList>
    </citation>
    <scope>NUCLEOTIDE SEQUENCE [LARGE SCALE GENOMIC DNA]</scope>
    <source>
        <strain evidence="4 5">ATCC 34112</strain>
    </source>
</reference>
<dbReference type="AlphaFoldDB" id="A0A1V9Y5E3"/>
<evidence type="ECO:0000259" key="3">
    <source>
        <dbReference type="Pfam" id="PF13359"/>
    </source>
</evidence>
<dbReference type="EMBL" id="JNBS01005097">
    <property type="protein sequence ID" value="OQR80940.1"/>
    <property type="molecule type" value="Genomic_DNA"/>
</dbReference>
<keyword evidence="5" id="KW-1185">Reference proteome</keyword>
<evidence type="ECO:0000313" key="4">
    <source>
        <dbReference type="EMBL" id="OQR80940.1"/>
    </source>
</evidence>
<protein>
    <recommendedName>
        <fullName evidence="3">DDE Tnp4 domain-containing protein</fullName>
    </recommendedName>
</protein>
<dbReference type="Proteomes" id="UP000243217">
    <property type="component" value="Unassembled WGS sequence"/>
</dbReference>
<accession>A0A1V9Y5E3</accession>
<evidence type="ECO:0000313" key="5">
    <source>
        <dbReference type="Proteomes" id="UP000243217"/>
    </source>
</evidence>
<evidence type="ECO:0000256" key="1">
    <source>
        <dbReference type="ARBA" id="ARBA00001968"/>
    </source>
</evidence>
<dbReference type="GO" id="GO:0046872">
    <property type="term" value="F:metal ion binding"/>
    <property type="evidence" value="ECO:0007669"/>
    <property type="project" value="UniProtKB-KW"/>
</dbReference>
<gene>
    <name evidence="4" type="ORF">THRCLA_23433</name>
</gene>
<keyword evidence="2" id="KW-0479">Metal-binding</keyword>
<evidence type="ECO:0000256" key="2">
    <source>
        <dbReference type="ARBA" id="ARBA00022723"/>
    </source>
</evidence>
<proteinExistence type="predicted"/>
<comment type="caution">
    <text evidence="4">The sequence shown here is derived from an EMBL/GenBank/DDBJ whole genome shotgun (WGS) entry which is preliminary data.</text>
</comment>
<comment type="cofactor">
    <cofactor evidence="1">
        <name>a divalent metal cation</name>
        <dbReference type="ChEBI" id="CHEBI:60240"/>
    </cofactor>
</comment>
<dbReference type="STRING" id="74557.A0A1V9Y5E3"/>
<feature type="domain" description="DDE Tnp4" evidence="3">
    <location>
        <begin position="17"/>
        <end position="116"/>
    </location>
</feature>
<name>A0A1V9Y5E3_9STRA</name>
<dbReference type="InterPro" id="IPR027806">
    <property type="entry name" value="HARBI1_dom"/>
</dbReference>
<dbReference type="Pfam" id="PF13359">
    <property type="entry name" value="DDE_Tnp_4"/>
    <property type="match status" value="1"/>
</dbReference>